<gene>
    <name evidence="2" type="ORF">FJT64_027097</name>
</gene>
<dbReference type="OrthoDB" id="10567677at2759"/>
<organism evidence="2 3">
    <name type="scientific">Amphibalanus amphitrite</name>
    <name type="common">Striped barnacle</name>
    <name type="synonym">Balanus amphitrite</name>
    <dbReference type="NCBI Taxonomy" id="1232801"/>
    <lineage>
        <taxon>Eukaryota</taxon>
        <taxon>Metazoa</taxon>
        <taxon>Ecdysozoa</taxon>
        <taxon>Arthropoda</taxon>
        <taxon>Crustacea</taxon>
        <taxon>Multicrustacea</taxon>
        <taxon>Cirripedia</taxon>
        <taxon>Thoracica</taxon>
        <taxon>Thoracicalcarea</taxon>
        <taxon>Balanomorpha</taxon>
        <taxon>Balanoidea</taxon>
        <taxon>Balanidae</taxon>
        <taxon>Amphibalaninae</taxon>
        <taxon>Amphibalanus</taxon>
    </lineage>
</organism>
<name>A0A6A4VZM9_AMPAM</name>
<comment type="caution">
    <text evidence="2">The sequence shown here is derived from an EMBL/GenBank/DDBJ whole genome shotgun (WGS) entry which is preliminary data.</text>
</comment>
<proteinExistence type="predicted"/>
<accession>A0A6A4VZM9</accession>
<sequence length="178" mass="19589">MSKNLSSVLQRTVSLRRKMRGKTRDEGMKTGWLYRGQRGPLYDTVPRPSSADQTQVLPRRGRRRNYGVTKLPPEDRVVEDCASRFAERYGPVSEFGGVSGGGRSEEEEDQVRISRAVPVLRLLRGTLLTVSDASPERRRCCCLVSVPGSSAGSRGAEPVVLAPGHRQCVGVSECFVRG</sequence>
<protein>
    <submittedName>
        <fullName evidence="2">Uncharacterized protein</fullName>
    </submittedName>
</protein>
<reference evidence="2 3" key="1">
    <citation type="submission" date="2019-07" db="EMBL/GenBank/DDBJ databases">
        <title>Draft genome assembly of a fouling barnacle, Amphibalanus amphitrite (Darwin, 1854): The first reference genome for Thecostraca.</title>
        <authorList>
            <person name="Kim W."/>
        </authorList>
    </citation>
    <scope>NUCLEOTIDE SEQUENCE [LARGE SCALE GENOMIC DNA]</scope>
    <source>
        <strain evidence="2">SNU_AA5</strain>
        <tissue evidence="2">Soma without cirri and trophi</tissue>
    </source>
</reference>
<dbReference type="AlphaFoldDB" id="A0A6A4VZM9"/>
<dbReference type="Proteomes" id="UP000440578">
    <property type="component" value="Unassembled WGS sequence"/>
</dbReference>
<evidence type="ECO:0000313" key="3">
    <source>
        <dbReference type="Proteomes" id="UP000440578"/>
    </source>
</evidence>
<keyword evidence="3" id="KW-1185">Reference proteome</keyword>
<dbReference type="EMBL" id="VIIS01001271">
    <property type="protein sequence ID" value="KAF0300386.1"/>
    <property type="molecule type" value="Genomic_DNA"/>
</dbReference>
<feature type="region of interest" description="Disordered" evidence="1">
    <location>
        <begin position="39"/>
        <end position="68"/>
    </location>
</feature>
<evidence type="ECO:0000313" key="2">
    <source>
        <dbReference type="EMBL" id="KAF0300386.1"/>
    </source>
</evidence>
<evidence type="ECO:0000256" key="1">
    <source>
        <dbReference type="SAM" id="MobiDB-lite"/>
    </source>
</evidence>